<feature type="compositionally biased region" description="Basic and acidic residues" evidence="1">
    <location>
        <begin position="107"/>
        <end position="116"/>
    </location>
</feature>
<dbReference type="EMBL" id="JACASF010000003">
    <property type="protein sequence ID" value="KAF6490029.1"/>
    <property type="molecule type" value="Genomic_DNA"/>
</dbReference>
<dbReference type="InParanoid" id="A0A7J8J0U9"/>
<dbReference type="Proteomes" id="UP000550707">
    <property type="component" value="Unassembled WGS sequence"/>
</dbReference>
<feature type="region of interest" description="Disordered" evidence="1">
    <location>
        <begin position="69"/>
        <end position="121"/>
    </location>
</feature>
<accession>A0A7J8J0U9</accession>
<dbReference type="AlphaFoldDB" id="A0A7J8J0U9"/>
<organism evidence="2 3">
    <name type="scientific">Molossus molossus</name>
    <name type="common">Pallas' mastiff bat</name>
    <name type="synonym">Vespertilio molossus</name>
    <dbReference type="NCBI Taxonomy" id="27622"/>
    <lineage>
        <taxon>Eukaryota</taxon>
        <taxon>Metazoa</taxon>
        <taxon>Chordata</taxon>
        <taxon>Craniata</taxon>
        <taxon>Vertebrata</taxon>
        <taxon>Euteleostomi</taxon>
        <taxon>Mammalia</taxon>
        <taxon>Eutheria</taxon>
        <taxon>Laurasiatheria</taxon>
        <taxon>Chiroptera</taxon>
        <taxon>Yangochiroptera</taxon>
        <taxon>Molossidae</taxon>
        <taxon>Molossus</taxon>
    </lineage>
</organism>
<evidence type="ECO:0000313" key="2">
    <source>
        <dbReference type="EMBL" id="KAF6490029.1"/>
    </source>
</evidence>
<evidence type="ECO:0000313" key="3">
    <source>
        <dbReference type="Proteomes" id="UP000550707"/>
    </source>
</evidence>
<evidence type="ECO:0000256" key="1">
    <source>
        <dbReference type="SAM" id="MobiDB-lite"/>
    </source>
</evidence>
<gene>
    <name evidence="2" type="ORF">HJG59_010403</name>
</gene>
<proteinExistence type="predicted"/>
<name>A0A7J8J0U9_MOLMO</name>
<reference evidence="2 3" key="1">
    <citation type="journal article" date="2020" name="Nature">
        <title>Six reference-quality genomes reveal evolution of bat adaptations.</title>
        <authorList>
            <person name="Jebb D."/>
            <person name="Huang Z."/>
            <person name="Pippel M."/>
            <person name="Hughes G.M."/>
            <person name="Lavrichenko K."/>
            <person name="Devanna P."/>
            <person name="Winkler S."/>
            <person name="Jermiin L.S."/>
            <person name="Skirmuntt E.C."/>
            <person name="Katzourakis A."/>
            <person name="Burkitt-Gray L."/>
            <person name="Ray D.A."/>
            <person name="Sullivan K.A.M."/>
            <person name="Roscito J.G."/>
            <person name="Kirilenko B.M."/>
            <person name="Davalos L.M."/>
            <person name="Corthals A.P."/>
            <person name="Power M.L."/>
            <person name="Jones G."/>
            <person name="Ransome R.D."/>
            <person name="Dechmann D.K.N."/>
            <person name="Locatelli A.G."/>
            <person name="Puechmaille S.J."/>
            <person name="Fedrigo O."/>
            <person name="Jarvis E.D."/>
            <person name="Hiller M."/>
            <person name="Vernes S.C."/>
            <person name="Myers E.W."/>
            <person name="Teeling E.C."/>
        </authorList>
    </citation>
    <scope>NUCLEOTIDE SEQUENCE [LARGE SCALE GENOMIC DNA]</scope>
    <source>
        <strain evidence="2">MMolMol1</strain>
        <tissue evidence="2">Muscle</tissue>
    </source>
</reference>
<sequence>MFEEGTEINDGREWDSRSGIYATSRTSVALESFGERLVLLFGNTETFKTIVSSYSVPHTKLGIFNLIHPQSDPKGGSPGRRCLGDSAAETAPGLPRRRGGSHVVQRPAEKRKEHARPLAAASVGGGGSCVKGLHALAATSPSSHDRLLDIMAAAVVHRWG</sequence>
<keyword evidence="3" id="KW-1185">Reference proteome</keyword>
<protein>
    <submittedName>
        <fullName evidence="2">Uncharacterized protein</fullName>
    </submittedName>
</protein>
<comment type="caution">
    <text evidence="2">The sequence shown here is derived from an EMBL/GenBank/DDBJ whole genome shotgun (WGS) entry which is preliminary data.</text>
</comment>